<comment type="caution">
    <text evidence="1">The sequence shown here is derived from an EMBL/GenBank/DDBJ whole genome shotgun (WGS) entry which is preliminary data.</text>
</comment>
<reference evidence="1 2" key="1">
    <citation type="submission" date="2021-03" db="EMBL/GenBank/DDBJ databases">
        <title>novel species isolated from a fishpond in China.</title>
        <authorList>
            <person name="Lu H."/>
            <person name="Cai Z."/>
        </authorList>
    </citation>
    <scope>NUCLEOTIDE SEQUENCE [LARGE SCALE GENOMIC DNA]</scope>
    <source>
        <strain evidence="1 2">Y57</strain>
    </source>
</reference>
<gene>
    <name evidence="1" type="ORF">J0A65_21485</name>
</gene>
<organism evidence="1 2">
    <name type="scientific">Bowmanella yangjiangensis</name>
    <dbReference type="NCBI Taxonomy" id="2811230"/>
    <lineage>
        <taxon>Bacteria</taxon>
        <taxon>Pseudomonadati</taxon>
        <taxon>Pseudomonadota</taxon>
        <taxon>Gammaproteobacteria</taxon>
        <taxon>Alteromonadales</taxon>
        <taxon>Alteromonadaceae</taxon>
        <taxon>Bowmanella</taxon>
    </lineage>
</organism>
<proteinExistence type="predicted"/>
<dbReference type="RefSeq" id="WP_206596377.1">
    <property type="nucleotide sequence ID" value="NZ_JAFKCS010000068.1"/>
</dbReference>
<dbReference type="EMBL" id="JAFKCS010000068">
    <property type="protein sequence ID" value="MBN7822450.1"/>
    <property type="molecule type" value="Genomic_DNA"/>
</dbReference>
<sequence>MSDRIALMDMFREDMKEIDPEGSQRQTFKSFDRDPETFQYVHAEFLFKIWSAGRASHAEGGKV</sequence>
<evidence type="ECO:0000313" key="1">
    <source>
        <dbReference type="EMBL" id="MBN7822450.1"/>
    </source>
</evidence>
<name>A0ABS3D0Y2_9ALTE</name>
<evidence type="ECO:0000313" key="2">
    <source>
        <dbReference type="Proteomes" id="UP000663992"/>
    </source>
</evidence>
<protein>
    <submittedName>
        <fullName evidence="1">Uncharacterized protein</fullName>
    </submittedName>
</protein>
<keyword evidence="2" id="KW-1185">Reference proteome</keyword>
<accession>A0ABS3D0Y2</accession>
<dbReference type="Proteomes" id="UP000663992">
    <property type="component" value="Unassembled WGS sequence"/>
</dbReference>